<keyword evidence="1" id="KW-1133">Transmembrane helix</keyword>
<evidence type="ECO:0000313" key="3">
    <source>
        <dbReference type="EMBL" id="CAD9579568.1"/>
    </source>
</evidence>
<dbReference type="SUPFAM" id="SSF56300">
    <property type="entry name" value="Metallo-dependent phosphatases"/>
    <property type="match status" value="1"/>
</dbReference>
<dbReference type="InterPro" id="IPR004843">
    <property type="entry name" value="Calcineurin-like_PHP"/>
</dbReference>
<sequence>MWAEFDRLIVATLRFIVFPVVRITGLEPKYVVSGLLCCVISGYFLSLGLLSLWFPKVSLLWIVTSVATIGAWIWCFGYNYLGIGPKPTMPKLGNFVDDAKGVASLSSQPSSLENKDYVRFVCISDTHNDHKRIKVPDGDVLLHAGDFTKFGTEKEIFEFNRWLGTLPHRHKIVVSGNHDLTMDTGFYDREWRKWHDEKQDSVKAKALLTNCRYLENEGIEIDGVRVFATPNMPKDSGRLWAWNRSSHHLSEFWGRLALSVDTIYHRRFWADNLLKYELHLHINCLRSSNSRRMLSPFFGHFSSFPPPSLLPLPLSLMTTEKKLVPQMGKVDVLLTHSPPRGVLDRCWSGHRVGSRPLLAGLRRLKPKFCVFGHIHEDYGVKVEEVSGTVCINAASCTMLGAARHEPIVFDISKSTKAAT</sequence>
<dbReference type="Pfam" id="PF00149">
    <property type="entry name" value="Metallophos"/>
    <property type="match status" value="1"/>
</dbReference>
<evidence type="ECO:0000313" key="4">
    <source>
        <dbReference type="EMBL" id="CAD9579576.1"/>
    </source>
</evidence>
<dbReference type="Gene3D" id="3.60.21.10">
    <property type="match status" value="2"/>
</dbReference>
<keyword evidence="1" id="KW-0812">Transmembrane</keyword>
<protein>
    <recommendedName>
        <fullName evidence="2">Calcineurin-like phosphoesterase domain-containing protein</fullName>
    </recommendedName>
</protein>
<dbReference type="PANTHER" id="PTHR12905">
    <property type="entry name" value="METALLOPHOSPHOESTERASE"/>
    <property type="match status" value="1"/>
</dbReference>
<dbReference type="GO" id="GO:0016787">
    <property type="term" value="F:hydrolase activity"/>
    <property type="evidence" value="ECO:0007669"/>
    <property type="project" value="InterPro"/>
</dbReference>
<gene>
    <name evidence="3" type="ORF">BIGN1055_LOCUS871</name>
    <name evidence="4" type="ORF">BIGN1055_LOCUS873</name>
</gene>
<feature type="transmembrane region" description="Helical" evidence="1">
    <location>
        <begin position="59"/>
        <end position="81"/>
    </location>
</feature>
<dbReference type="AlphaFoldDB" id="A0A6T9YL30"/>
<dbReference type="EMBL" id="HBHA01001362">
    <property type="protein sequence ID" value="CAD9579568.1"/>
    <property type="molecule type" value="Transcribed_RNA"/>
</dbReference>
<feature type="domain" description="Calcineurin-like phosphoesterase" evidence="2">
    <location>
        <begin position="119"/>
        <end position="244"/>
    </location>
</feature>
<name>A0A6T9YL30_BIGNA</name>
<feature type="transmembrane region" description="Helical" evidence="1">
    <location>
        <begin position="30"/>
        <end position="53"/>
    </location>
</feature>
<dbReference type="PANTHER" id="PTHR12905:SF0">
    <property type="entry name" value="CALCINEURIN-LIKE PHOSPHOESTERASE DOMAIN-CONTAINING PROTEIN"/>
    <property type="match status" value="1"/>
</dbReference>
<dbReference type="CDD" id="cd07379">
    <property type="entry name" value="MPP_239FB"/>
    <property type="match status" value="1"/>
</dbReference>
<proteinExistence type="predicted"/>
<reference evidence="3" key="1">
    <citation type="submission" date="2021-01" db="EMBL/GenBank/DDBJ databases">
        <authorList>
            <person name="Corre E."/>
            <person name="Pelletier E."/>
            <person name="Niang G."/>
            <person name="Scheremetjew M."/>
            <person name="Finn R."/>
            <person name="Kale V."/>
            <person name="Holt S."/>
            <person name="Cochrane G."/>
            <person name="Meng A."/>
            <person name="Brown T."/>
            <person name="Cohen L."/>
        </authorList>
    </citation>
    <scope>NUCLEOTIDE SEQUENCE</scope>
    <source>
        <strain evidence="3">CCMP1258.1</strain>
    </source>
</reference>
<evidence type="ECO:0000259" key="2">
    <source>
        <dbReference type="Pfam" id="PF00149"/>
    </source>
</evidence>
<dbReference type="InterPro" id="IPR051693">
    <property type="entry name" value="UPF0046_metallophosphoest"/>
</dbReference>
<evidence type="ECO:0000256" key="1">
    <source>
        <dbReference type="SAM" id="Phobius"/>
    </source>
</evidence>
<dbReference type="EMBL" id="HBHA01001364">
    <property type="protein sequence ID" value="CAD9579576.1"/>
    <property type="molecule type" value="Transcribed_RNA"/>
</dbReference>
<accession>A0A6T9YL30</accession>
<dbReference type="InterPro" id="IPR029052">
    <property type="entry name" value="Metallo-depent_PP-like"/>
</dbReference>
<organism evidence="3">
    <name type="scientific">Bigelowiella natans</name>
    <name type="common">Pedinomonas minutissima</name>
    <name type="synonym">Chlorarachnion sp. (strain CCMP621)</name>
    <dbReference type="NCBI Taxonomy" id="227086"/>
    <lineage>
        <taxon>Eukaryota</taxon>
        <taxon>Sar</taxon>
        <taxon>Rhizaria</taxon>
        <taxon>Cercozoa</taxon>
        <taxon>Chlorarachniophyceae</taxon>
        <taxon>Bigelowiella</taxon>
    </lineage>
</organism>
<keyword evidence="1" id="KW-0472">Membrane</keyword>